<organism evidence="7 8">
    <name type="scientific">Paraclostridium benzoelyticum</name>
    <dbReference type="NCBI Taxonomy" id="1629550"/>
    <lineage>
        <taxon>Bacteria</taxon>
        <taxon>Bacillati</taxon>
        <taxon>Bacillota</taxon>
        <taxon>Clostridia</taxon>
        <taxon>Peptostreptococcales</taxon>
        <taxon>Peptostreptococcaceae</taxon>
        <taxon>Paraclostridium</taxon>
    </lineage>
</organism>
<reference evidence="7 8" key="1">
    <citation type="submission" date="2015-04" db="EMBL/GenBank/DDBJ databases">
        <title>Microcin producing Clostridium sp. JC272T.</title>
        <authorList>
            <person name="Jyothsna T."/>
            <person name="Sasikala C."/>
            <person name="Ramana C."/>
        </authorList>
    </citation>
    <scope>NUCLEOTIDE SEQUENCE [LARGE SCALE GENOMIC DNA]</scope>
    <source>
        <strain evidence="7 8">JC272</strain>
    </source>
</reference>
<feature type="transmembrane region" description="Helical" evidence="6">
    <location>
        <begin position="88"/>
        <end position="106"/>
    </location>
</feature>
<dbReference type="PATRIC" id="fig|1629550.3.peg.1965"/>
<dbReference type="GO" id="GO:0016020">
    <property type="term" value="C:membrane"/>
    <property type="evidence" value="ECO:0007669"/>
    <property type="project" value="UniProtKB-SubCell"/>
</dbReference>
<feature type="transmembrane region" description="Helical" evidence="6">
    <location>
        <begin position="208"/>
        <end position="225"/>
    </location>
</feature>
<dbReference type="Pfam" id="PF07947">
    <property type="entry name" value="YhhN"/>
    <property type="match status" value="1"/>
</dbReference>
<sequence length="228" mass="25985">MTYLLLLFMFIALTFLLYFTYKPYKNYRGISKTITSILFVFIAISGFIENSTNFSYFIFILLGLIFSLFGDVFLIYAKESESTMSKNFIYGLLSFSFAHILFSVGFISISEFSIYTIIFTIILSSISLLFLKSIKGLDFKGMFNYVAFYAIVISFMFAQSLNLYLSNSSSFDILIVTIGALLFVLSDLILAFDYFYKNPPKILGALNLLVYYSAQALIALSVFHVKKV</sequence>
<dbReference type="PANTHER" id="PTHR31885:SF6">
    <property type="entry name" value="GH04784P"/>
    <property type="match status" value="1"/>
</dbReference>
<dbReference type="GO" id="GO:0016787">
    <property type="term" value="F:hydrolase activity"/>
    <property type="evidence" value="ECO:0007669"/>
    <property type="project" value="TreeGrafter"/>
</dbReference>
<feature type="transmembrane region" description="Helical" evidence="6">
    <location>
        <begin position="33"/>
        <end position="48"/>
    </location>
</feature>
<dbReference type="PANTHER" id="PTHR31885">
    <property type="entry name" value="GH04784P"/>
    <property type="match status" value="1"/>
</dbReference>
<dbReference type="Proteomes" id="UP000034407">
    <property type="component" value="Unassembled WGS sequence"/>
</dbReference>
<keyword evidence="4 6" id="KW-1133">Transmembrane helix</keyword>
<evidence type="ECO:0000256" key="6">
    <source>
        <dbReference type="SAM" id="Phobius"/>
    </source>
</evidence>
<comment type="similarity">
    <text evidence="2">Belongs to the TMEM86 family.</text>
</comment>
<dbReference type="AlphaFoldDB" id="A0A0M3DEM0"/>
<evidence type="ECO:0008006" key="9">
    <source>
        <dbReference type="Google" id="ProtNLM"/>
    </source>
</evidence>
<dbReference type="OrthoDB" id="1758248at2"/>
<keyword evidence="8" id="KW-1185">Reference proteome</keyword>
<protein>
    <recommendedName>
        <fullName evidence="9">YhhN-like protein</fullName>
    </recommendedName>
</protein>
<keyword evidence="3 6" id="KW-0812">Transmembrane</keyword>
<feature type="transmembrane region" description="Helical" evidence="6">
    <location>
        <begin position="143"/>
        <end position="161"/>
    </location>
</feature>
<evidence type="ECO:0000256" key="2">
    <source>
        <dbReference type="ARBA" id="ARBA00007375"/>
    </source>
</evidence>
<evidence type="ECO:0000256" key="1">
    <source>
        <dbReference type="ARBA" id="ARBA00004141"/>
    </source>
</evidence>
<evidence type="ECO:0000313" key="7">
    <source>
        <dbReference type="EMBL" id="KKY00728.1"/>
    </source>
</evidence>
<accession>A0A0M3DEM0</accession>
<feature type="transmembrane region" description="Helical" evidence="6">
    <location>
        <begin position="6"/>
        <end position="21"/>
    </location>
</feature>
<evidence type="ECO:0000256" key="3">
    <source>
        <dbReference type="ARBA" id="ARBA00022692"/>
    </source>
</evidence>
<dbReference type="EMBL" id="LBBT01000249">
    <property type="protein sequence ID" value="KKY00728.1"/>
    <property type="molecule type" value="Genomic_DNA"/>
</dbReference>
<comment type="caution">
    <text evidence="7">The sequence shown here is derived from an EMBL/GenBank/DDBJ whole genome shotgun (WGS) entry which is preliminary data.</text>
</comment>
<evidence type="ECO:0000256" key="5">
    <source>
        <dbReference type="ARBA" id="ARBA00023136"/>
    </source>
</evidence>
<proteinExistence type="inferred from homology"/>
<gene>
    <name evidence="7" type="ORF">VN21_12605</name>
</gene>
<dbReference type="InterPro" id="IPR012506">
    <property type="entry name" value="TMEM86B-like"/>
</dbReference>
<evidence type="ECO:0000313" key="8">
    <source>
        <dbReference type="Proteomes" id="UP000034407"/>
    </source>
</evidence>
<comment type="subcellular location">
    <subcellularLocation>
        <location evidence="1">Membrane</location>
        <topology evidence="1">Multi-pass membrane protein</topology>
    </subcellularLocation>
</comment>
<dbReference type="RefSeq" id="WP_046823555.1">
    <property type="nucleotide sequence ID" value="NZ_JBCLWQ010000002.1"/>
</dbReference>
<keyword evidence="5 6" id="KW-0472">Membrane</keyword>
<feature type="transmembrane region" description="Helical" evidence="6">
    <location>
        <begin position="173"/>
        <end position="196"/>
    </location>
</feature>
<evidence type="ECO:0000256" key="4">
    <source>
        <dbReference type="ARBA" id="ARBA00022989"/>
    </source>
</evidence>
<feature type="transmembrane region" description="Helical" evidence="6">
    <location>
        <begin position="54"/>
        <end position="76"/>
    </location>
</feature>
<name>A0A0M3DEM0_9FIRM</name>
<feature type="transmembrane region" description="Helical" evidence="6">
    <location>
        <begin position="112"/>
        <end position="131"/>
    </location>
</feature>